<feature type="compositionally biased region" description="Polar residues" evidence="1">
    <location>
        <begin position="80"/>
        <end position="97"/>
    </location>
</feature>
<gene>
    <name evidence="2" type="ORF">PANT1444_LOCUS16992</name>
</gene>
<reference evidence="2" key="1">
    <citation type="submission" date="2021-01" db="EMBL/GenBank/DDBJ databases">
        <authorList>
            <person name="Corre E."/>
            <person name="Pelletier E."/>
            <person name="Niang G."/>
            <person name="Scheremetjew M."/>
            <person name="Finn R."/>
            <person name="Kale V."/>
            <person name="Holt S."/>
            <person name="Cochrane G."/>
            <person name="Meng A."/>
            <person name="Brown T."/>
            <person name="Cohen L."/>
        </authorList>
    </citation>
    <scope>NUCLEOTIDE SEQUENCE</scope>
    <source>
        <strain evidence="2">CCMP1374</strain>
    </source>
</reference>
<evidence type="ECO:0000256" key="1">
    <source>
        <dbReference type="SAM" id="MobiDB-lite"/>
    </source>
</evidence>
<sequence length="159" mass="18429">MGGTRGPSMFGKRKIVTSDSDPNPQALLLNFPPKPSEANIICWERNYRSNMYEDPSAEAVRFDSTNFNSFGYPNEPSYLADQQRSMGNLRRTANTRPTPSPAFYPPEREVEVPLAKCDYTWTWPEREKRAAPPQLKRPEQVGHQSFLEEYELRPPWLKY</sequence>
<feature type="region of interest" description="Disordered" evidence="1">
    <location>
        <begin position="73"/>
        <end position="106"/>
    </location>
</feature>
<evidence type="ECO:0000313" key="2">
    <source>
        <dbReference type="EMBL" id="CAD8503108.1"/>
    </source>
</evidence>
<accession>A0A7S0HU70</accession>
<organism evidence="2">
    <name type="scientific">Phaeocystis antarctica</name>
    <dbReference type="NCBI Taxonomy" id="33657"/>
    <lineage>
        <taxon>Eukaryota</taxon>
        <taxon>Haptista</taxon>
        <taxon>Haptophyta</taxon>
        <taxon>Prymnesiophyceae</taxon>
        <taxon>Phaeocystales</taxon>
        <taxon>Phaeocystaceae</taxon>
        <taxon>Phaeocystis</taxon>
    </lineage>
</organism>
<dbReference type="AlphaFoldDB" id="A0A7S0HU70"/>
<proteinExistence type="predicted"/>
<dbReference type="EMBL" id="HBEP01029972">
    <property type="protein sequence ID" value="CAD8503108.1"/>
    <property type="molecule type" value="Transcribed_RNA"/>
</dbReference>
<protein>
    <submittedName>
        <fullName evidence="2">Uncharacterized protein</fullName>
    </submittedName>
</protein>
<name>A0A7S0HU70_9EUKA</name>
<feature type="region of interest" description="Disordered" evidence="1">
    <location>
        <begin position="1"/>
        <end position="24"/>
    </location>
</feature>